<reference evidence="5 6" key="1">
    <citation type="journal article" date="2016" name="Genome Biol. Evol.">
        <title>Gene Family Evolution Reflects Adaptation to Soil Environmental Stressors in the Genome of the Collembolan Orchesella cincta.</title>
        <authorList>
            <person name="Faddeeva-Vakhrusheva A."/>
            <person name="Derks M.F."/>
            <person name="Anvar S.Y."/>
            <person name="Agamennone V."/>
            <person name="Suring W."/>
            <person name="Smit S."/>
            <person name="van Straalen N.M."/>
            <person name="Roelofs D."/>
        </authorList>
    </citation>
    <scope>NUCLEOTIDE SEQUENCE [LARGE SCALE GENOMIC DNA]</scope>
    <source>
        <tissue evidence="5">Mixed pool</tissue>
    </source>
</reference>
<evidence type="ECO:0000313" key="6">
    <source>
        <dbReference type="Proteomes" id="UP000094527"/>
    </source>
</evidence>
<keyword evidence="3 5" id="KW-0808">Transferase</keyword>
<keyword evidence="6" id="KW-1185">Reference proteome</keyword>
<comment type="similarity">
    <text evidence="1">Belongs to the UDP-glycosyltransferase family.</text>
</comment>
<dbReference type="Proteomes" id="UP000094527">
    <property type="component" value="Unassembled WGS sequence"/>
</dbReference>
<comment type="caution">
    <text evidence="5">The sequence shown here is derived from an EMBL/GenBank/DDBJ whole genome shotgun (WGS) entry which is preliminary data.</text>
</comment>
<dbReference type="PANTHER" id="PTHR48043">
    <property type="entry name" value="EG:EG0003.4 PROTEIN-RELATED"/>
    <property type="match status" value="1"/>
</dbReference>
<dbReference type="InterPro" id="IPR050271">
    <property type="entry name" value="UDP-glycosyltransferase"/>
</dbReference>
<dbReference type="GO" id="GO:0008194">
    <property type="term" value="F:UDP-glycosyltransferase activity"/>
    <property type="evidence" value="ECO:0007669"/>
    <property type="project" value="InterPro"/>
</dbReference>
<sequence>MKMKALGIVILACVISSLNGYKILTLLYLANGSMRNFFDPILLELAKKNNSVTVVASTPGTVEHENIKELQALDIKKMLKGLPNPDFINMRLSKKAFSVWSLKDKWVRDCHEFYKTPVVQGLLKRSETFDLIFLNSYMNECTYGLAHYLNASTVIISPFPVQPWLAEHEPMGLLERIGSFYKYAYNKWMKDLHYIPAIEEAYRTYVPGAPGVFEIERNVSLVMGSGHFSFTPLRPTMPGVVDELAGLHCREAKPLPNDWNLKQAERIGVGVMLELEHVTEDKLYALLHQFLYSGRYQENADSRSKLFRDRPLGVVKNAVWWVEHVLRHGGAMHLRSPARELNFFQYYSIDILLLFVFSVGLIAFALYCACNMLLGVKWTGVPKQKKPRRSKKAN</sequence>
<proteinExistence type="inferred from homology"/>
<name>A0A1D2MUA9_ORCCI</name>
<dbReference type="AlphaFoldDB" id="A0A1D2MUA9"/>
<evidence type="ECO:0000256" key="1">
    <source>
        <dbReference type="ARBA" id="ARBA00009995"/>
    </source>
</evidence>
<dbReference type="SUPFAM" id="SSF53756">
    <property type="entry name" value="UDP-Glycosyltransferase/glycogen phosphorylase"/>
    <property type="match status" value="1"/>
</dbReference>
<keyword evidence="4" id="KW-0472">Membrane</keyword>
<evidence type="ECO:0000256" key="2">
    <source>
        <dbReference type="ARBA" id="ARBA00022676"/>
    </source>
</evidence>
<keyword evidence="2" id="KW-0328">Glycosyltransferase</keyword>
<evidence type="ECO:0000313" key="5">
    <source>
        <dbReference type="EMBL" id="ODM96285.1"/>
    </source>
</evidence>
<keyword evidence="4" id="KW-1133">Transmembrane helix</keyword>
<dbReference type="InterPro" id="IPR002213">
    <property type="entry name" value="UDP_glucos_trans"/>
</dbReference>
<evidence type="ECO:0000256" key="3">
    <source>
        <dbReference type="ARBA" id="ARBA00022679"/>
    </source>
</evidence>
<dbReference type="OrthoDB" id="5835829at2759"/>
<dbReference type="Pfam" id="PF00201">
    <property type="entry name" value="UDPGT"/>
    <property type="match status" value="1"/>
</dbReference>
<dbReference type="PANTHER" id="PTHR48043:SF145">
    <property type="entry name" value="FI06409P-RELATED"/>
    <property type="match status" value="1"/>
</dbReference>
<accession>A0A1D2MUA9</accession>
<dbReference type="EMBL" id="LJIJ01000556">
    <property type="protein sequence ID" value="ODM96285.1"/>
    <property type="molecule type" value="Genomic_DNA"/>
</dbReference>
<protein>
    <submittedName>
        <fullName evidence="5">UDP-glucuronosyltransferase 1-1</fullName>
    </submittedName>
</protein>
<evidence type="ECO:0000256" key="4">
    <source>
        <dbReference type="SAM" id="Phobius"/>
    </source>
</evidence>
<gene>
    <name evidence="5" type="ORF">Ocin01_10409</name>
</gene>
<keyword evidence="4" id="KW-0812">Transmembrane</keyword>
<dbReference type="STRING" id="48709.A0A1D2MUA9"/>
<organism evidence="5 6">
    <name type="scientific">Orchesella cincta</name>
    <name type="common">Springtail</name>
    <name type="synonym">Podura cincta</name>
    <dbReference type="NCBI Taxonomy" id="48709"/>
    <lineage>
        <taxon>Eukaryota</taxon>
        <taxon>Metazoa</taxon>
        <taxon>Ecdysozoa</taxon>
        <taxon>Arthropoda</taxon>
        <taxon>Hexapoda</taxon>
        <taxon>Collembola</taxon>
        <taxon>Entomobryomorpha</taxon>
        <taxon>Entomobryoidea</taxon>
        <taxon>Orchesellidae</taxon>
        <taxon>Orchesellinae</taxon>
        <taxon>Orchesella</taxon>
    </lineage>
</organism>
<feature type="transmembrane region" description="Helical" evidence="4">
    <location>
        <begin position="351"/>
        <end position="376"/>
    </location>
</feature>